<evidence type="ECO:0000256" key="2">
    <source>
        <dbReference type="SAM" id="Phobius"/>
    </source>
</evidence>
<dbReference type="STRING" id="933852.A0A0C2XMI9"/>
<reference evidence="4 5" key="1">
    <citation type="submission" date="2014-04" db="EMBL/GenBank/DDBJ databases">
        <authorList>
            <consortium name="DOE Joint Genome Institute"/>
            <person name="Kuo A."/>
            <person name="Zuccaro A."/>
            <person name="Kohler A."/>
            <person name="Nagy L.G."/>
            <person name="Floudas D."/>
            <person name="Copeland A."/>
            <person name="Barry K.W."/>
            <person name="Cichocki N."/>
            <person name="Veneault-Fourrey C."/>
            <person name="LaButti K."/>
            <person name="Lindquist E.A."/>
            <person name="Lipzen A."/>
            <person name="Lundell T."/>
            <person name="Morin E."/>
            <person name="Murat C."/>
            <person name="Sun H."/>
            <person name="Tunlid A."/>
            <person name="Henrissat B."/>
            <person name="Grigoriev I.V."/>
            <person name="Hibbett D.S."/>
            <person name="Martin F."/>
            <person name="Nordberg H.P."/>
            <person name="Cantor M.N."/>
            <person name="Hua S.X."/>
        </authorList>
    </citation>
    <scope>NUCLEOTIDE SEQUENCE [LARGE SCALE GENOMIC DNA]</scope>
    <source>
        <strain evidence="4 5">MAFF 305830</strain>
    </source>
</reference>
<evidence type="ECO:0000256" key="1">
    <source>
        <dbReference type="SAM" id="MobiDB-lite"/>
    </source>
</evidence>
<evidence type="ECO:0000313" key="4">
    <source>
        <dbReference type="EMBL" id="KIM30167.1"/>
    </source>
</evidence>
<evidence type="ECO:0008006" key="6">
    <source>
        <dbReference type="Google" id="ProtNLM"/>
    </source>
</evidence>
<keyword evidence="3" id="KW-0732">Signal</keyword>
<proteinExistence type="predicted"/>
<feature type="signal peptide" evidence="3">
    <location>
        <begin position="1"/>
        <end position="19"/>
    </location>
</feature>
<evidence type="ECO:0000256" key="3">
    <source>
        <dbReference type="SAM" id="SignalP"/>
    </source>
</evidence>
<sequence>MQVLFALLSLVCLSNSVYASMLPIAAKGGGASGGGGRGGGGSSGRGGSGAGRGGSGGTGSSAVSYGGVNTGGRTANYFGGGGGSAFALSEASVFSGRQMGGGVRADVPGTRAYGSGYPYSVGNIRSGGVAGQPFPFGFWPIYWNGHGHSEEYGNNATVASQRPGGEQVIVQLIANLTTSTWNTTEINGVNETYWMIGDRESVTTLLSILIDPHATATNGCDVQNSTIQLFQPPSNSTSFENVIQWYRSNSFALAFQGYNNSYAFSPLNETSDLGWNESTPLPDELQYSQFLQCINSTISAALPILDAEGGSTLSPATTAVIVLCSVFGALVCCCCCVPCARKIKQSRREARERRKYEEKLPTATMSMIGTPSIVISSSLPAKNGSHKAPISAWRTHGACKSDGSDSSRLSYASITPRPESAILKSGRESFYSSRTLVSERAGSPEPGVSGVLYYK</sequence>
<dbReference type="OrthoDB" id="3365917at2759"/>
<reference evidence="5" key="2">
    <citation type="submission" date="2015-01" db="EMBL/GenBank/DDBJ databases">
        <title>Evolutionary Origins and Diversification of the Mycorrhizal Mutualists.</title>
        <authorList>
            <consortium name="DOE Joint Genome Institute"/>
            <consortium name="Mycorrhizal Genomics Consortium"/>
            <person name="Kohler A."/>
            <person name="Kuo A."/>
            <person name="Nagy L.G."/>
            <person name="Floudas D."/>
            <person name="Copeland A."/>
            <person name="Barry K.W."/>
            <person name="Cichocki N."/>
            <person name="Veneault-Fourrey C."/>
            <person name="LaButti K."/>
            <person name="Lindquist E.A."/>
            <person name="Lipzen A."/>
            <person name="Lundell T."/>
            <person name="Morin E."/>
            <person name="Murat C."/>
            <person name="Riley R."/>
            <person name="Ohm R."/>
            <person name="Sun H."/>
            <person name="Tunlid A."/>
            <person name="Henrissat B."/>
            <person name="Grigoriev I.V."/>
            <person name="Hibbett D.S."/>
            <person name="Martin F."/>
        </authorList>
    </citation>
    <scope>NUCLEOTIDE SEQUENCE [LARGE SCALE GENOMIC DNA]</scope>
    <source>
        <strain evidence="5">MAFF 305830</strain>
    </source>
</reference>
<protein>
    <recommendedName>
        <fullName evidence="6">Glycoside hydrolase family 16 protein</fullName>
    </recommendedName>
</protein>
<dbReference type="AlphaFoldDB" id="A0A0C2XMI9"/>
<evidence type="ECO:0000313" key="5">
    <source>
        <dbReference type="Proteomes" id="UP000054097"/>
    </source>
</evidence>
<name>A0A0C2XMI9_SERVB</name>
<dbReference type="HOGENOM" id="CLU_044513_0_0_1"/>
<keyword evidence="2" id="KW-0472">Membrane</keyword>
<dbReference type="EMBL" id="KN824285">
    <property type="protein sequence ID" value="KIM30167.1"/>
    <property type="molecule type" value="Genomic_DNA"/>
</dbReference>
<organism evidence="4 5">
    <name type="scientific">Serendipita vermifera MAFF 305830</name>
    <dbReference type="NCBI Taxonomy" id="933852"/>
    <lineage>
        <taxon>Eukaryota</taxon>
        <taxon>Fungi</taxon>
        <taxon>Dikarya</taxon>
        <taxon>Basidiomycota</taxon>
        <taxon>Agaricomycotina</taxon>
        <taxon>Agaricomycetes</taxon>
        <taxon>Sebacinales</taxon>
        <taxon>Serendipitaceae</taxon>
        <taxon>Serendipita</taxon>
    </lineage>
</organism>
<dbReference type="Proteomes" id="UP000054097">
    <property type="component" value="Unassembled WGS sequence"/>
</dbReference>
<feature type="chain" id="PRO_5002174284" description="Glycoside hydrolase family 16 protein" evidence="3">
    <location>
        <begin position="20"/>
        <end position="455"/>
    </location>
</feature>
<feature type="transmembrane region" description="Helical" evidence="2">
    <location>
        <begin position="319"/>
        <end position="340"/>
    </location>
</feature>
<keyword evidence="2" id="KW-0812">Transmembrane</keyword>
<accession>A0A0C2XMI9</accession>
<keyword evidence="5" id="KW-1185">Reference proteome</keyword>
<keyword evidence="2" id="KW-1133">Transmembrane helix</keyword>
<gene>
    <name evidence="4" type="ORF">M408DRAFT_294534</name>
</gene>
<feature type="region of interest" description="Disordered" evidence="1">
    <location>
        <begin position="32"/>
        <end position="57"/>
    </location>
</feature>